<organism evidence="1 2">
    <name type="scientific">Listeria booriae</name>
    <dbReference type="NCBI Taxonomy" id="1552123"/>
    <lineage>
        <taxon>Bacteria</taxon>
        <taxon>Bacillati</taxon>
        <taxon>Bacillota</taxon>
        <taxon>Bacilli</taxon>
        <taxon>Bacillales</taxon>
        <taxon>Listeriaceae</taxon>
        <taxon>Listeria</taxon>
    </lineage>
</organism>
<dbReference type="InterPro" id="IPR023214">
    <property type="entry name" value="HAD_sf"/>
</dbReference>
<evidence type="ECO:0008006" key="3">
    <source>
        <dbReference type="Google" id="ProtNLM"/>
    </source>
</evidence>
<protein>
    <recommendedName>
        <fullName evidence="3">Hydrolase</fullName>
    </recommendedName>
</protein>
<dbReference type="RefSeq" id="WP_185434244.1">
    <property type="nucleotide sequence ID" value="NZ_JAARSH010000002.1"/>
</dbReference>
<sequence length="123" mass="14181">MMKLKYKYFAIDFDGTIVQDKFPHVGELLIGAKETLVKINEAGGQITIWTCREGQEKQECIEFLKANNVPYDFINCNHPDLIKKFGIDCRKIGADIYIDDKSMLGKEISWLEIHKHIFIKSEG</sequence>
<evidence type="ECO:0000313" key="2">
    <source>
        <dbReference type="Proteomes" id="UP000574104"/>
    </source>
</evidence>
<reference evidence="1 2" key="1">
    <citation type="submission" date="2020-03" db="EMBL/GenBank/DDBJ databases">
        <title>Soil Listeria distribution.</title>
        <authorList>
            <person name="Liao J."/>
            <person name="Wiedmann M."/>
        </authorList>
    </citation>
    <scope>NUCLEOTIDE SEQUENCE [LARGE SCALE GENOMIC DNA]</scope>
    <source>
        <strain evidence="1 2">FSL L7-1299</strain>
    </source>
</reference>
<proteinExistence type="predicted"/>
<name>A0A842ABM1_9LIST</name>
<dbReference type="AlphaFoldDB" id="A0A842ABM1"/>
<dbReference type="InterPro" id="IPR016769">
    <property type="entry name" value="Phage_SP01_Orf1"/>
</dbReference>
<dbReference type="Proteomes" id="UP000574104">
    <property type="component" value="Unassembled WGS sequence"/>
</dbReference>
<comment type="caution">
    <text evidence="1">The sequence shown here is derived from an EMBL/GenBank/DDBJ whole genome shotgun (WGS) entry which is preliminary data.</text>
</comment>
<evidence type="ECO:0000313" key="1">
    <source>
        <dbReference type="EMBL" id="MBC1615349.1"/>
    </source>
</evidence>
<gene>
    <name evidence="1" type="ORF">HB904_04070</name>
</gene>
<dbReference type="Gene3D" id="3.40.50.1000">
    <property type="entry name" value="HAD superfamily/HAD-like"/>
    <property type="match status" value="1"/>
</dbReference>
<dbReference type="PIRSF" id="PIRSF020079">
    <property type="entry name" value="UCP020079"/>
    <property type="match status" value="1"/>
</dbReference>
<dbReference type="SUPFAM" id="SSF56784">
    <property type="entry name" value="HAD-like"/>
    <property type="match status" value="1"/>
</dbReference>
<dbReference type="EMBL" id="JAARSH010000002">
    <property type="protein sequence ID" value="MBC1615349.1"/>
    <property type="molecule type" value="Genomic_DNA"/>
</dbReference>
<dbReference type="InterPro" id="IPR036412">
    <property type="entry name" value="HAD-like_sf"/>
</dbReference>
<accession>A0A842ABM1</accession>